<gene>
    <name evidence="1" type="ORF">GSM42_15840</name>
</gene>
<organism evidence="1 2">
    <name type="scientific">Shimazuella alba</name>
    <dbReference type="NCBI Taxonomy" id="2690964"/>
    <lineage>
        <taxon>Bacteria</taxon>
        <taxon>Bacillati</taxon>
        <taxon>Bacillota</taxon>
        <taxon>Bacilli</taxon>
        <taxon>Bacillales</taxon>
        <taxon>Thermoactinomycetaceae</taxon>
        <taxon>Shimazuella</taxon>
    </lineage>
</organism>
<dbReference type="Proteomes" id="UP000430692">
    <property type="component" value="Unassembled WGS sequence"/>
</dbReference>
<protein>
    <recommendedName>
        <fullName evidence="3">Serine/threonine protein kinase</fullName>
    </recommendedName>
</protein>
<dbReference type="Gene3D" id="1.10.510.10">
    <property type="entry name" value="Transferase(Phosphotransferase) domain 1"/>
    <property type="match status" value="1"/>
</dbReference>
<reference evidence="1 2" key="1">
    <citation type="submission" date="2019-12" db="EMBL/GenBank/DDBJ databases">
        <title>Whole-genome analyses of novel actinobacteria.</title>
        <authorList>
            <person name="Sahin N."/>
            <person name="Saygin H."/>
        </authorList>
    </citation>
    <scope>NUCLEOTIDE SEQUENCE [LARGE SCALE GENOMIC DNA]</scope>
    <source>
        <strain evidence="1 2">KC615</strain>
    </source>
</reference>
<comment type="caution">
    <text evidence="1">The sequence shown here is derived from an EMBL/GenBank/DDBJ whole genome shotgun (WGS) entry which is preliminary data.</text>
</comment>
<dbReference type="SUPFAM" id="SSF56112">
    <property type="entry name" value="Protein kinase-like (PK-like)"/>
    <property type="match status" value="1"/>
</dbReference>
<dbReference type="RefSeq" id="WP_160802513.1">
    <property type="nucleotide sequence ID" value="NZ_WUUL01000012.1"/>
</dbReference>
<evidence type="ECO:0000313" key="2">
    <source>
        <dbReference type="Proteomes" id="UP000430692"/>
    </source>
</evidence>
<evidence type="ECO:0000313" key="1">
    <source>
        <dbReference type="EMBL" id="MXQ55159.1"/>
    </source>
</evidence>
<keyword evidence="2" id="KW-1185">Reference proteome</keyword>
<dbReference type="InterPro" id="IPR011009">
    <property type="entry name" value="Kinase-like_dom_sf"/>
</dbReference>
<dbReference type="EMBL" id="WUUL01000012">
    <property type="protein sequence ID" value="MXQ55159.1"/>
    <property type="molecule type" value="Genomic_DNA"/>
</dbReference>
<name>A0A6I4VTQ9_9BACL</name>
<sequence length="205" mass="23836">MYLQQDLIDKLDQIHITKRSNRVTIENPTKFPLIGSGAQGAVFRIDEQRCVKIYCANQSLVRELRALQLGEKIGICPKVFSWGENFIIMEYLSYPSLFEYLQTNELTKELTVKIIDVLESFEQVGFNRFDHSARHIYVVPNGKMKVIDLVHIIKPNPVLLAKKLISDMGVNKQKFVHFVQELSPKWYERWEKQPGFVALINEPNK</sequence>
<dbReference type="AlphaFoldDB" id="A0A6I4VTQ9"/>
<evidence type="ECO:0008006" key="3">
    <source>
        <dbReference type="Google" id="ProtNLM"/>
    </source>
</evidence>
<proteinExistence type="predicted"/>
<accession>A0A6I4VTQ9</accession>